<reference evidence="2" key="1">
    <citation type="submission" date="2024-07" db="EMBL/GenBank/DDBJ databases">
        <title>Complete genome sequence of Verrucomicrobiaceae bacterium NT6N.</title>
        <authorList>
            <person name="Huang C."/>
            <person name="Takami H."/>
            <person name="Hamasaki K."/>
        </authorList>
    </citation>
    <scope>NUCLEOTIDE SEQUENCE</scope>
    <source>
        <strain evidence="2">NT6N</strain>
    </source>
</reference>
<evidence type="ECO:0008006" key="3">
    <source>
        <dbReference type="Google" id="ProtNLM"/>
    </source>
</evidence>
<dbReference type="PANTHER" id="PTHR30006:SF24">
    <property type="entry name" value="SLL0237 PROTEIN"/>
    <property type="match status" value="1"/>
</dbReference>
<gene>
    <name evidence="2" type="ORF">NT6N_20750</name>
</gene>
<name>A0AAT9FM36_9BACT</name>
<protein>
    <recommendedName>
        <fullName evidence="3">Iron ABC transporter substrate-binding protein</fullName>
    </recommendedName>
</protein>
<evidence type="ECO:0000256" key="1">
    <source>
        <dbReference type="ARBA" id="ARBA00022729"/>
    </source>
</evidence>
<sequence>MKLSGMMSKWINSKSLVALALVLCVAAPLVLSRKAGTGIVTAENADRRINIITPHNETIRREFGEAFQAWWQQKTGETVYVNWLTPGGTSEIRMILDGKFAAAKKSGDEGVGIDIFFGGGDYEFHIQAKAGRLAKLSVFENHPYWFNDKAVPQTFSGETYYSEDHTWVGVCLSRFGICYNEDVIERKGLEPPVQWSDLADPKYFGAIALSDPNKSGSVARAFEMLIQQQMHETSATAKREPGETPEQFDMRVRSEGWDKGINLIQKIGANARYFTDSSSKIPHDVAQGNAAAGMCVDFYGRTYEEMLKKEDGSSRMRWISPKGGTSMSVDPVAVLKGAPDPEIAQAFVEFLLTEKGQLLWNAKPGSPNGTQHHALRRMPVRRDVYTPENTQYFTDPENPYEATGGFVYQRELTGKGVTALRFVIRVICLDAHDEIKEAWLKLAEANMPPRATKVFEDTTLVSYQNTMGDIRRQLESGSKVSTARRAVRLSNVFRKNYKLAGELAEEGK</sequence>
<accession>A0AAT9FM36</accession>
<proteinExistence type="predicted"/>
<dbReference type="KEGG" id="osu:NT6N_20750"/>
<evidence type="ECO:0000313" key="2">
    <source>
        <dbReference type="EMBL" id="BDS07035.1"/>
    </source>
</evidence>
<dbReference type="AlphaFoldDB" id="A0AAT9FM36"/>
<dbReference type="SUPFAM" id="SSF53850">
    <property type="entry name" value="Periplasmic binding protein-like II"/>
    <property type="match status" value="1"/>
</dbReference>
<dbReference type="Pfam" id="PF13343">
    <property type="entry name" value="SBP_bac_6"/>
    <property type="match status" value="1"/>
</dbReference>
<organism evidence="2">
    <name type="scientific">Oceaniferula spumae</name>
    <dbReference type="NCBI Taxonomy" id="2979115"/>
    <lineage>
        <taxon>Bacteria</taxon>
        <taxon>Pseudomonadati</taxon>
        <taxon>Verrucomicrobiota</taxon>
        <taxon>Verrucomicrobiia</taxon>
        <taxon>Verrucomicrobiales</taxon>
        <taxon>Verrucomicrobiaceae</taxon>
        <taxon>Oceaniferula</taxon>
    </lineage>
</organism>
<dbReference type="Gene3D" id="3.40.190.10">
    <property type="entry name" value="Periplasmic binding protein-like II"/>
    <property type="match status" value="2"/>
</dbReference>
<dbReference type="PANTHER" id="PTHR30006">
    <property type="entry name" value="THIAMINE-BINDING PERIPLASMIC PROTEIN-RELATED"/>
    <property type="match status" value="1"/>
</dbReference>
<keyword evidence="1" id="KW-0732">Signal</keyword>
<dbReference type="EMBL" id="AP026866">
    <property type="protein sequence ID" value="BDS07035.1"/>
    <property type="molecule type" value="Genomic_DNA"/>
</dbReference>